<keyword evidence="5" id="KW-1185">Reference proteome</keyword>
<accession>A0A6P9C922</accession>
<dbReference type="GO" id="GO:0005634">
    <property type="term" value="C:nucleus"/>
    <property type="evidence" value="ECO:0007669"/>
    <property type="project" value="TreeGrafter"/>
</dbReference>
<keyword evidence="1" id="KW-0808">Transferase</keyword>
<proteinExistence type="predicted"/>
<dbReference type="RefSeq" id="XP_034276026.1">
    <property type="nucleotide sequence ID" value="XM_034420135.1"/>
</dbReference>
<dbReference type="GO" id="GO:0017136">
    <property type="term" value="F:histone deacetylase activity, NAD-dependent"/>
    <property type="evidence" value="ECO:0007669"/>
    <property type="project" value="TreeGrafter"/>
</dbReference>
<feature type="domain" description="Deacetylase sirtuin-type" evidence="4">
    <location>
        <begin position="1"/>
        <end position="108"/>
    </location>
</feature>
<dbReference type="SUPFAM" id="SSF52467">
    <property type="entry name" value="DHS-like NAD/FAD-binding domain"/>
    <property type="match status" value="1"/>
</dbReference>
<dbReference type="InterPro" id="IPR003000">
    <property type="entry name" value="Sirtuin"/>
</dbReference>
<dbReference type="PANTHER" id="PTHR11085:SF5">
    <property type="entry name" value="NAD-DEPENDENT PROTEIN DEACETYLASE SIRTUIN-3, MITOCHONDRIAL"/>
    <property type="match status" value="1"/>
</dbReference>
<dbReference type="OrthoDB" id="420264at2759"/>
<evidence type="ECO:0000313" key="6">
    <source>
        <dbReference type="RefSeq" id="XP_034276026.1"/>
    </source>
</evidence>
<name>A0A6P9C922_PANGU</name>
<sequence>MTDKIPKCPVCSGVVKPDIIFFGEELPHRFFLHLTDFPMADLLFIVGTSLEVEPFASLAGAVRGSVPRVLINRDLVGPFVVRSQHNDVAELGDVISGVEKVVELLGWKEELQELIKKEKEKVGHFDLKTLPLALFLFCWLEL</sequence>
<evidence type="ECO:0000256" key="2">
    <source>
        <dbReference type="ARBA" id="ARBA00023027"/>
    </source>
</evidence>
<dbReference type="InterPro" id="IPR050134">
    <property type="entry name" value="NAD-dep_sirtuin_deacylases"/>
</dbReference>
<dbReference type="Gene3D" id="3.40.50.1220">
    <property type="entry name" value="TPP-binding domain"/>
    <property type="match status" value="1"/>
</dbReference>
<dbReference type="AlphaFoldDB" id="A0A6P9C922"/>
<dbReference type="PROSITE" id="PS50305">
    <property type="entry name" value="SIRTUIN"/>
    <property type="match status" value="1"/>
</dbReference>
<comment type="caution">
    <text evidence="3">Lacks conserved residue(s) required for the propagation of feature annotation.</text>
</comment>
<dbReference type="Proteomes" id="UP001652622">
    <property type="component" value="Unplaced"/>
</dbReference>
<reference evidence="6" key="1">
    <citation type="submission" date="2025-08" db="UniProtKB">
        <authorList>
            <consortium name="RefSeq"/>
        </authorList>
    </citation>
    <scope>IDENTIFICATION</scope>
    <source>
        <tissue evidence="6">Blood</tissue>
    </source>
</reference>
<evidence type="ECO:0000256" key="3">
    <source>
        <dbReference type="PROSITE-ProRule" id="PRU00236"/>
    </source>
</evidence>
<gene>
    <name evidence="6" type="primary">SIRT3</name>
</gene>
<dbReference type="GO" id="GO:0070403">
    <property type="term" value="F:NAD+ binding"/>
    <property type="evidence" value="ECO:0007669"/>
    <property type="project" value="InterPro"/>
</dbReference>
<evidence type="ECO:0000259" key="4">
    <source>
        <dbReference type="PROSITE" id="PS50305"/>
    </source>
</evidence>
<dbReference type="PANTHER" id="PTHR11085">
    <property type="entry name" value="NAD-DEPENDENT PROTEIN DEACYLASE SIRTUIN-5, MITOCHONDRIAL-RELATED"/>
    <property type="match status" value="1"/>
</dbReference>
<dbReference type="CTD" id="23410"/>
<dbReference type="GeneID" id="117667005"/>
<dbReference type="InterPro" id="IPR029035">
    <property type="entry name" value="DHS-like_NAD/FAD-binding_dom"/>
</dbReference>
<dbReference type="Pfam" id="PF02146">
    <property type="entry name" value="SIR2"/>
    <property type="match status" value="1"/>
</dbReference>
<organism evidence="5 6">
    <name type="scientific">Pantherophis guttatus</name>
    <name type="common">Corn snake</name>
    <name type="synonym">Elaphe guttata</name>
    <dbReference type="NCBI Taxonomy" id="94885"/>
    <lineage>
        <taxon>Eukaryota</taxon>
        <taxon>Metazoa</taxon>
        <taxon>Chordata</taxon>
        <taxon>Craniata</taxon>
        <taxon>Vertebrata</taxon>
        <taxon>Euteleostomi</taxon>
        <taxon>Lepidosauria</taxon>
        <taxon>Squamata</taxon>
        <taxon>Bifurcata</taxon>
        <taxon>Unidentata</taxon>
        <taxon>Episquamata</taxon>
        <taxon>Toxicofera</taxon>
        <taxon>Serpentes</taxon>
        <taxon>Colubroidea</taxon>
        <taxon>Colubridae</taxon>
        <taxon>Colubrinae</taxon>
        <taxon>Pantherophis</taxon>
    </lineage>
</organism>
<protein>
    <submittedName>
        <fullName evidence="6">NAD-dependent protein deacetylase sirtuin-3, mitochondrial isoform X4</fullName>
    </submittedName>
</protein>
<evidence type="ECO:0000256" key="1">
    <source>
        <dbReference type="ARBA" id="ARBA00022679"/>
    </source>
</evidence>
<dbReference type="InterPro" id="IPR026590">
    <property type="entry name" value="Ssirtuin_cat_dom"/>
</dbReference>
<keyword evidence="2" id="KW-0520">NAD</keyword>
<evidence type="ECO:0000313" key="5">
    <source>
        <dbReference type="Proteomes" id="UP001652622"/>
    </source>
</evidence>